<organism evidence="2 3">
    <name type="scientific">Modicella reniformis</name>
    <dbReference type="NCBI Taxonomy" id="1440133"/>
    <lineage>
        <taxon>Eukaryota</taxon>
        <taxon>Fungi</taxon>
        <taxon>Fungi incertae sedis</taxon>
        <taxon>Mucoromycota</taxon>
        <taxon>Mortierellomycotina</taxon>
        <taxon>Mortierellomycetes</taxon>
        <taxon>Mortierellales</taxon>
        <taxon>Mortierellaceae</taxon>
        <taxon>Modicella</taxon>
    </lineage>
</organism>
<feature type="region of interest" description="Disordered" evidence="1">
    <location>
        <begin position="29"/>
        <end position="86"/>
    </location>
</feature>
<protein>
    <submittedName>
        <fullName evidence="2">Uncharacterized protein</fullName>
    </submittedName>
</protein>
<evidence type="ECO:0000313" key="3">
    <source>
        <dbReference type="Proteomes" id="UP000749646"/>
    </source>
</evidence>
<reference evidence="2" key="1">
    <citation type="journal article" date="2020" name="Fungal Divers.">
        <title>Resolving the Mortierellaceae phylogeny through synthesis of multi-gene phylogenetics and phylogenomics.</title>
        <authorList>
            <person name="Vandepol N."/>
            <person name="Liber J."/>
            <person name="Desiro A."/>
            <person name="Na H."/>
            <person name="Kennedy M."/>
            <person name="Barry K."/>
            <person name="Grigoriev I.V."/>
            <person name="Miller A.N."/>
            <person name="O'Donnell K."/>
            <person name="Stajich J.E."/>
            <person name="Bonito G."/>
        </authorList>
    </citation>
    <scope>NUCLEOTIDE SEQUENCE</scope>
    <source>
        <strain evidence="2">MES-2147</strain>
    </source>
</reference>
<comment type="caution">
    <text evidence="2">The sequence shown here is derived from an EMBL/GenBank/DDBJ whole genome shotgun (WGS) entry which is preliminary data.</text>
</comment>
<dbReference type="EMBL" id="JAAAHW010012427">
    <property type="protein sequence ID" value="KAF9914376.1"/>
    <property type="molecule type" value="Genomic_DNA"/>
</dbReference>
<feature type="non-terminal residue" evidence="2">
    <location>
        <position position="86"/>
    </location>
</feature>
<name>A0A9P6LQP8_9FUNG</name>
<accession>A0A9P6LQP8</accession>
<proteinExistence type="predicted"/>
<sequence>LIAQEVMSYKASKEQALGVPNSGLRRATSLSAADRNATTAAAKNTPHTAIQEEPAVAEEAPGTHLSTSMEVDEDLERELSGQNMQT</sequence>
<feature type="compositionally biased region" description="Low complexity" evidence="1">
    <location>
        <begin position="32"/>
        <end position="49"/>
    </location>
</feature>
<evidence type="ECO:0000313" key="2">
    <source>
        <dbReference type="EMBL" id="KAF9914376.1"/>
    </source>
</evidence>
<gene>
    <name evidence="2" type="ORF">BGZ65_001199</name>
</gene>
<keyword evidence="3" id="KW-1185">Reference proteome</keyword>
<evidence type="ECO:0000256" key="1">
    <source>
        <dbReference type="SAM" id="MobiDB-lite"/>
    </source>
</evidence>
<dbReference type="AlphaFoldDB" id="A0A9P6LQP8"/>
<dbReference type="OrthoDB" id="192887at2759"/>
<dbReference type="Proteomes" id="UP000749646">
    <property type="component" value="Unassembled WGS sequence"/>
</dbReference>
<feature type="non-terminal residue" evidence="2">
    <location>
        <position position="1"/>
    </location>
</feature>